<dbReference type="Proteomes" id="UP000669179">
    <property type="component" value="Unassembled WGS sequence"/>
</dbReference>
<gene>
    <name evidence="3" type="ORF">J4573_17310</name>
</gene>
<keyword evidence="2" id="KW-0472">Membrane</keyword>
<evidence type="ECO:0000313" key="4">
    <source>
        <dbReference type="Proteomes" id="UP000669179"/>
    </source>
</evidence>
<feature type="region of interest" description="Disordered" evidence="1">
    <location>
        <begin position="203"/>
        <end position="240"/>
    </location>
</feature>
<keyword evidence="2" id="KW-1133">Transmembrane helix</keyword>
<evidence type="ECO:0000256" key="1">
    <source>
        <dbReference type="SAM" id="MobiDB-lite"/>
    </source>
</evidence>
<reference evidence="3" key="1">
    <citation type="submission" date="2021-03" db="EMBL/GenBank/DDBJ databases">
        <authorList>
            <person name="Kanchanasin P."/>
            <person name="Saeng-In P."/>
            <person name="Phongsopitanun W."/>
            <person name="Yuki M."/>
            <person name="Kudo T."/>
            <person name="Ohkuma M."/>
            <person name="Tanasupawat S."/>
        </authorList>
    </citation>
    <scope>NUCLEOTIDE SEQUENCE</scope>
    <source>
        <strain evidence="3">GKU 128</strain>
    </source>
</reference>
<keyword evidence="4" id="KW-1185">Reference proteome</keyword>
<dbReference type="RefSeq" id="WP_208256521.1">
    <property type="nucleotide sequence ID" value="NZ_JAGEOJ010000006.1"/>
</dbReference>
<protein>
    <submittedName>
        <fullName evidence="3">Uncharacterized protein</fullName>
    </submittedName>
</protein>
<keyword evidence="2" id="KW-0812">Transmembrane</keyword>
<evidence type="ECO:0000256" key="2">
    <source>
        <dbReference type="SAM" id="Phobius"/>
    </source>
</evidence>
<comment type="caution">
    <text evidence="3">The sequence shown here is derived from an EMBL/GenBank/DDBJ whole genome shotgun (WGS) entry which is preliminary data.</text>
</comment>
<feature type="transmembrane region" description="Helical" evidence="2">
    <location>
        <begin position="39"/>
        <end position="60"/>
    </location>
</feature>
<dbReference type="EMBL" id="JAGEOJ010000006">
    <property type="protein sequence ID" value="MBO2448866.1"/>
    <property type="molecule type" value="Genomic_DNA"/>
</dbReference>
<organism evidence="3 4">
    <name type="scientific">Actinomadura barringtoniae</name>
    <dbReference type="NCBI Taxonomy" id="1427535"/>
    <lineage>
        <taxon>Bacteria</taxon>
        <taxon>Bacillati</taxon>
        <taxon>Actinomycetota</taxon>
        <taxon>Actinomycetes</taxon>
        <taxon>Streptosporangiales</taxon>
        <taxon>Thermomonosporaceae</taxon>
        <taxon>Actinomadura</taxon>
    </lineage>
</organism>
<proteinExistence type="predicted"/>
<evidence type="ECO:0000313" key="3">
    <source>
        <dbReference type="EMBL" id="MBO2448866.1"/>
    </source>
</evidence>
<name>A0A939T237_9ACTN</name>
<sequence length="240" mass="24670">MNESDVLDALKSSMDGVTMATPVEEIVATARRRRARRRIVATAGVATAGLALGVPALTLINPATAPPGDDSTLNTTTGSIHIRTAGFTLDSLANGNVQVKWTKQAYFKDPAGLEAALRKAGFPVLVKVGTFCKGPGDDATLSPAGQGPGVKAVMDGEQAGGGKDVVLVFKRSALPPGKQLFIGYLNKEQLAVTGGNPGSVERIVPASGKLDCDTQAPPPHQYPDKAGVKPVPPDGGAKPK</sequence>
<accession>A0A939T237</accession>
<dbReference type="AlphaFoldDB" id="A0A939T237"/>